<dbReference type="InterPro" id="IPR001810">
    <property type="entry name" value="F-box_dom"/>
</dbReference>
<dbReference type="InterPro" id="IPR036047">
    <property type="entry name" value="F-box-like_dom_sf"/>
</dbReference>
<reference evidence="4" key="1">
    <citation type="submission" date="2025-08" db="UniProtKB">
        <authorList>
            <consortium name="RefSeq"/>
        </authorList>
    </citation>
    <scope>IDENTIFICATION</scope>
</reference>
<dbReference type="GeneID" id="104600562"/>
<protein>
    <submittedName>
        <fullName evidence="4">F-box protein FBW2-like</fullName>
    </submittedName>
</protein>
<keyword evidence="3" id="KW-1185">Reference proteome</keyword>
<dbReference type="Pfam" id="PF13516">
    <property type="entry name" value="LRR_6"/>
    <property type="match status" value="2"/>
</dbReference>
<dbReference type="Gene3D" id="3.80.10.10">
    <property type="entry name" value="Ribonuclease Inhibitor"/>
    <property type="match status" value="2"/>
</dbReference>
<dbReference type="InterPro" id="IPR032675">
    <property type="entry name" value="LRR_dom_sf"/>
</dbReference>
<dbReference type="SUPFAM" id="SSF52047">
    <property type="entry name" value="RNI-like"/>
    <property type="match status" value="1"/>
</dbReference>
<dbReference type="PANTHER" id="PTHR38926:SF81">
    <property type="entry name" value="F-BOX DOMAIN-CONTAINING PROTEIN"/>
    <property type="match status" value="1"/>
</dbReference>
<dbReference type="Pfam" id="PF12937">
    <property type="entry name" value="F-box-like"/>
    <property type="match status" value="1"/>
</dbReference>
<dbReference type="OrthoDB" id="550575at2759"/>
<dbReference type="KEGG" id="nnu:104600562"/>
<dbReference type="Proteomes" id="UP000189703">
    <property type="component" value="Unplaced"/>
</dbReference>
<dbReference type="SUPFAM" id="SSF81383">
    <property type="entry name" value="F-box domain"/>
    <property type="match status" value="1"/>
</dbReference>
<proteinExistence type="predicted"/>
<evidence type="ECO:0000313" key="3">
    <source>
        <dbReference type="Proteomes" id="UP000189703"/>
    </source>
</evidence>
<dbReference type="PANTHER" id="PTHR38926">
    <property type="entry name" value="F-BOX DOMAIN CONTAINING PROTEIN, EXPRESSED"/>
    <property type="match status" value="1"/>
</dbReference>
<evidence type="ECO:0000313" key="4">
    <source>
        <dbReference type="RefSeq" id="XP_010261892.1"/>
    </source>
</evidence>
<dbReference type="Gene3D" id="1.20.1280.50">
    <property type="match status" value="1"/>
</dbReference>
<gene>
    <name evidence="4" type="primary">LOC104600562</name>
</gene>
<feature type="domain" description="F-box" evidence="2">
    <location>
        <begin position="42"/>
        <end position="82"/>
    </location>
</feature>
<sequence>MDGERQTKRFYSDSFTGTVAVSNNVGGNRKADVSGWWEGLSPELLALIFVRIPADQLVRAIPLVCKSWREVVAGPYCWTDIDVEQWCRRCNRSDLIDSAVRRLVRRSKGTLRRLSAYKLGNSGFSFVANCGRCLKVLKIPMSDVTDKMVEKHAESLAMVTVLDISYCLKISSKGLEALGKHCKALTHLKRNMPPPEWEQLAVEVDAAKMDDGEAMIIADTMPKLRHLELGFGRFSDRGLDAIFTKCRALTHLDIQGCWSVKLEGDLEDKCNQLVVFKGPWDDDYDDARSSENEGDCVDEVAESSSSDSD</sequence>
<dbReference type="OMA" id="FVANCGR"/>
<dbReference type="RefSeq" id="XP_010261892.1">
    <property type="nucleotide sequence ID" value="XM_010263590.2"/>
</dbReference>
<evidence type="ECO:0000259" key="2">
    <source>
        <dbReference type="Pfam" id="PF12937"/>
    </source>
</evidence>
<dbReference type="InParanoid" id="A0A1U8AHG0"/>
<accession>A0A1U8AHG0</accession>
<dbReference type="AlphaFoldDB" id="A0A1U8AHG0"/>
<name>A0A1U8AHG0_NELNU</name>
<evidence type="ECO:0000256" key="1">
    <source>
        <dbReference type="SAM" id="MobiDB-lite"/>
    </source>
</evidence>
<dbReference type="eggNOG" id="KOG1947">
    <property type="taxonomic scope" value="Eukaryota"/>
</dbReference>
<feature type="compositionally biased region" description="Acidic residues" evidence="1">
    <location>
        <begin position="292"/>
        <end position="301"/>
    </location>
</feature>
<organism evidence="3 4">
    <name type="scientific">Nelumbo nucifera</name>
    <name type="common">Sacred lotus</name>
    <dbReference type="NCBI Taxonomy" id="4432"/>
    <lineage>
        <taxon>Eukaryota</taxon>
        <taxon>Viridiplantae</taxon>
        <taxon>Streptophyta</taxon>
        <taxon>Embryophyta</taxon>
        <taxon>Tracheophyta</taxon>
        <taxon>Spermatophyta</taxon>
        <taxon>Magnoliopsida</taxon>
        <taxon>Proteales</taxon>
        <taxon>Nelumbonaceae</taxon>
        <taxon>Nelumbo</taxon>
    </lineage>
</organism>
<dbReference type="InterPro" id="IPR001611">
    <property type="entry name" value="Leu-rich_rpt"/>
</dbReference>
<feature type="region of interest" description="Disordered" evidence="1">
    <location>
        <begin position="284"/>
        <end position="309"/>
    </location>
</feature>
<dbReference type="FunFam" id="1.20.1280.50:FF:000022">
    <property type="entry name" value="F-box protein FBW2"/>
    <property type="match status" value="1"/>
</dbReference>